<dbReference type="Pfam" id="PF03803">
    <property type="entry name" value="Scramblase"/>
    <property type="match status" value="1"/>
</dbReference>
<reference evidence="3" key="1">
    <citation type="submission" date="2021-02" db="EMBL/GenBank/DDBJ databases">
        <authorList>
            <person name="Nowell W R."/>
        </authorList>
    </citation>
    <scope>NUCLEOTIDE SEQUENCE</scope>
</reference>
<dbReference type="InterPro" id="IPR005552">
    <property type="entry name" value="Scramblase"/>
</dbReference>
<accession>A0A818YHH1</accession>
<comment type="caution">
    <text evidence="3">The sequence shown here is derived from an EMBL/GenBank/DDBJ whole genome shotgun (WGS) entry which is preliminary data.</text>
</comment>
<comment type="cofactor">
    <cofactor evidence="2">
        <name>Ca(2+)</name>
        <dbReference type="ChEBI" id="CHEBI:29108"/>
    </cofactor>
</comment>
<dbReference type="GO" id="GO:0005886">
    <property type="term" value="C:plasma membrane"/>
    <property type="evidence" value="ECO:0007669"/>
    <property type="project" value="TreeGrafter"/>
</dbReference>
<evidence type="ECO:0000256" key="2">
    <source>
        <dbReference type="RuleBase" id="RU363116"/>
    </source>
</evidence>
<evidence type="ECO:0000313" key="4">
    <source>
        <dbReference type="Proteomes" id="UP000663823"/>
    </source>
</evidence>
<comment type="function">
    <text evidence="2">May mediate accelerated ATP-independent bidirectional transbilayer migration of phospholipids upon binding calcium ions that results in a loss of phospholipid asymmetry in the plasma membrane.</text>
</comment>
<protein>
    <recommendedName>
        <fullName evidence="2">Phospholipid scramblase</fullName>
    </recommendedName>
</protein>
<evidence type="ECO:0000256" key="1">
    <source>
        <dbReference type="ARBA" id="ARBA00005350"/>
    </source>
</evidence>
<keyword evidence="2" id="KW-0449">Lipoprotein</keyword>
<comment type="similarity">
    <text evidence="1 2">Belongs to the phospholipid scramblase family.</text>
</comment>
<organism evidence="3 4">
    <name type="scientific">Rotaria sordida</name>
    <dbReference type="NCBI Taxonomy" id="392033"/>
    <lineage>
        <taxon>Eukaryota</taxon>
        <taxon>Metazoa</taxon>
        <taxon>Spiralia</taxon>
        <taxon>Gnathifera</taxon>
        <taxon>Rotifera</taxon>
        <taxon>Eurotatoria</taxon>
        <taxon>Bdelloidea</taxon>
        <taxon>Philodinida</taxon>
        <taxon>Philodinidae</taxon>
        <taxon>Rotaria</taxon>
    </lineage>
</organism>
<proteinExistence type="inferred from homology"/>
<gene>
    <name evidence="3" type="ORF">OTI717_LOCUS15885</name>
</gene>
<dbReference type="PANTHER" id="PTHR23248">
    <property type="entry name" value="PHOSPHOLIPID SCRAMBLASE-RELATED"/>
    <property type="match status" value="1"/>
</dbReference>
<evidence type="ECO:0000313" key="3">
    <source>
        <dbReference type="EMBL" id="CAF3756680.1"/>
    </source>
</evidence>
<keyword evidence="2" id="KW-0564">Palmitate</keyword>
<dbReference type="Proteomes" id="UP000663823">
    <property type="component" value="Unassembled WGS sequence"/>
</dbReference>
<keyword evidence="2" id="KW-0106">Calcium</keyword>
<dbReference type="InterPro" id="IPR036322">
    <property type="entry name" value="WD40_repeat_dom_sf"/>
</dbReference>
<dbReference type="EMBL" id="CAJOAX010001924">
    <property type="protein sequence ID" value="CAF3756680.1"/>
    <property type="molecule type" value="Genomic_DNA"/>
</dbReference>
<name>A0A818YHH1_9BILA</name>
<dbReference type="GO" id="GO:0017128">
    <property type="term" value="F:phospholipid scramblase activity"/>
    <property type="evidence" value="ECO:0007669"/>
    <property type="project" value="InterPro"/>
</dbReference>
<dbReference type="PANTHER" id="PTHR23248:SF63">
    <property type="entry name" value="PHOSPHOLIPID SCRAMBLASE"/>
    <property type="match status" value="1"/>
</dbReference>
<dbReference type="AlphaFoldDB" id="A0A818YHH1"/>
<dbReference type="SUPFAM" id="SSF50978">
    <property type="entry name" value="WD40 repeat-like"/>
    <property type="match status" value="1"/>
</dbReference>
<sequence>MAKVNIEQPRDSNQPIPQIFLWMPSPGLADLSPGLPLGLQYLAQLDTLMAIQEPSVMQNESDTCHRWCCGANRAFVIHVFDQMNQEIIRISREFKCCVGCCWCASGSCCAHEAFIESPPGVHIGTVRQTRSFWRGHLSLTDAGGNEHLRVIGPCCICQGVFCCCCENKFTIYGAENNGDAELGAIYKEYAGFVNQAFTGAEKYTIKYKSFIEMHTSAIVLSPNLVLCSGKDGQIRVFQNFQKRIIRTLDIGLDSIQNMIPSTSNNTYLLTINNNPAIIEIQLNI</sequence>